<protein>
    <submittedName>
        <fullName evidence="3">Acyltransferase</fullName>
    </submittedName>
</protein>
<evidence type="ECO:0000259" key="2">
    <source>
        <dbReference type="Pfam" id="PF01757"/>
    </source>
</evidence>
<gene>
    <name evidence="3" type="ORF">FHG12_08805</name>
</gene>
<dbReference type="InterPro" id="IPR002656">
    <property type="entry name" value="Acyl_transf_3_dom"/>
</dbReference>
<proteinExistence type="predicted"/>
<reference evidence="3 4" key="1">
    <citation type="submission" date="2019-06" db="EMBL/GenBank/DDBJ databases">
        <authorList>
            <person name="Srinivasan S."/>
        </authorList>
    </citation>
    <scope>NUCLEOTIDE SEQUENCE [LARGE SCALE GENOMIC DNA]</scope>
    <source>
        <strain evidence="3 4">17J68-5</strain>
    </source>
</reference>
<dbReference type="OrthoDB" id="9796461at2"/>
<feature type="transmembrane region" description="Helical" evidence="1">
    <location>
        <begin position="191"/>
        <end position="213"/>
    </location>
</feature>
<name>A0A5B8A1Y5_9BACT</name>
<feature type="transmembrane region" description="Helical" evidence="1">
    <location>
        <begin position="220"/>
        <end position="237"/>
    </location>
</feature>
<accession>A0A5B8A1Y5</accession>
<dbReference type="PANTHER" id="PTHR23028">
    <property type="entry name" value="ACETYLTRANSFERASE"/>
    <property type="match status" value="1"/>
</dbReference>
<keyword evidence="1" id="KW-0812">Transmembrane</keyword>
<dbReference type="Proteomes" id="UP000305398">
    <property type="component" value="Chromosome"/>
</dbReference>
<dbReference type="AlphaFoldDB" id="A0A5B8A1Y5"/>
<keyword evidence="3" id="KW-0012">Acyltransferase</keyword>
<dbReference type="GO" id="GO:0016747">
    <property type="term" value="F:acyltransferase activity, transferring groups other than amino-acyl groups"/>
    <property type="evidence" value="ECO:0007669"/>
    <property type="project" value="InterPro"/>
</dbReference>
<dbReference type="PANTHER" id="PTHR23028:SF53">
    <property type="entry name" value="ACYL_TRANSF_3 DOMAIN-CONTAINING PROTEIN"/>
    <property type="match status" value="1"/>
</dbReference>
<dbReference type="Pfam" id="PF01757">
    <property type="entry name" value="Acyl_transf_3"/>
    <property type="match status" value="1"/>
</dbReference>
<feature type="transmembrane region" description="Helical" evidence="1">
    <location>
        <begin position="47"/>
        <end position="69"/>
    </location>
</feature>
<keyword evidence="1" id="KW-1133">Transmembrane helix</keyword>
<dbReference type="KEGG" id="hyj:FHG12_08805"/>
<keyword evidence="4" id="KW-1185">Reference proteome</keyword>
<keyword evidence="3" id="KW-0808">Transferase</keyword>
<dbReference type="InterPro" id="IPR050879">
    <property type="entry name" value="Acyltransferase_3"/>
</dbReference>
<feature type="transmembrane region" description="Helical" evidence="1">
    <location>
        <begin position="332"/>
        <end position="350"/>
    </location>
</feature>
<dbReference type="GO" id="GO:0000271">
    <property type="term" value="P:polysaccharide biosynthetic process"/>
    <property type="evidence" value="ECO:0007669"/>
    <property type="project" value="TreeGrafter"/>
</dbReference>
<keyword evidence="1" id="KW-0472">Membrane</keyword>
<feature type="transmembrane region" description="Helical" evidence="1">
    <location>
        <begin position="167"/>
        <end position="185"/>
    </location>
</feature>
<dbReference type="EMBL" id="CP040896">
    <property type="protein sequence ID" value="QDA60202.1"/>
    <property type="molecule type" value="Genomic_DNA"/>
</dbReference>
<dbReference type="GO" id="GO:0016020">
    <property type="term" value="C:membrane"/>
    <property type="evidence" value="ECO:0007669"/>
    <property type="project" value="TreeGrafter"/>
</dbReference>
<feature type="domain" description="Acyltransferase 3" evidence="2">
    <location>
        <begin position="19"/>
        <end position="339"/>
    </location>
</feature>
<organism evidence="3 4">
    <name type="scientific">Hymenobacter jejuensis</name>
    <dbReference type="NCBI Taxonomy" id="2502781"/>
    <lineage>
        <taxon>Bacteria</taxon>
        <taxon>Pseudomonadati</taxon>
        <taxon>Bacteroidota</taxon>
        <taxon>Cytophagia</taxon>
        <taxon>Cytophagales</taxon>
        <taxon>Hymenobacteraceae</taxon>
        <taxon>Hymenobacter</taxon>
    </lineage>
</organism>
<feature type="transmembrane region" description="Helical" evidence="1">
    <location>
        <begin position="90"/>
        <end position="110"/>
    </location>
</feature>
<feature type="transmembrane region" description="Helical" evidence="1">
    <location>
        <begin position="275"/>
        <end position="294"/>
    </location>
</feature>
<sequence length="374" mass="41350">MSLALPARPVTSTATHRPELDTFRAAAVLLVIWEHWLPSSWVPFDTGGLGVTGFFVLSGLLITGILRRARSAAGAGRWQVLSPFYVRRALRILPAYYLVVGISWVLRLSFVREHLPWFALHGANLLFFRQLSWGEGTGHLWSLAVEEQFYLVWPLLVLLVPVPHFRTLLGLLAVLGPLVRWALLYATGTSFALILPPACLDLFAIGGLLGLVLEQVSWPAVRWTGVGVALLVAYLFLEKLGGAGRLILGPTLQAGAAAGLLAAALSTTAPRARRLLTWPAFVFLGRISYGVYLYHLMLPVLLYRVLHRVGTSLAGGAYYQALMDWGKSGWQVLPMLAILVAVAAFSWRFVERPVRELGRRWQYPVKNQKPASTR</sequence>
<evidence type="ECO:0000256" key="1">
    <source>
        <dbReference type="SAM" id="Phobius"/>
    </source>
</evidence>
<evidence type="ECO:0000313" key="4">
    <source>
        <dbReference type="Proteomes" id="UP000305398"/>
    </source>
</evidence>
<evidence type="ECO:0000313" key="3">
    <source>
        <dbReference type="EMBL" id="QDA60202.1"/>
    </source>
</evidence>